<dbReference type="PANTHER" id="PTHR34115">
    <property type="entry name" value="PROTEIN, PUTATIVE-RELATED"/>
    <property type="match status" value="1"/>
</dbReference>
<feature type="transmembrane region" description="Helical" evidence="1">
    <location>
        <begin position="97"/>
        <end position="117"/>
    </location>
</feature>
<dbReference type="AlphaFoldDB" id="A0AAW1GVD6"/>
<gene>
    <name evidence="2" type="ORF">RND81_13G026800</name>
</gene>
<dbReference type="InterPro" id="IPR053258">
    <property type="entry name" value="Ca-permeable_cation_channel"/>
</dbReference>
<keyword evidence="1" id="KW-1133">Transmembrane helix</keyword>
<name>A0AAW1GVD6_SAPOF</name>
<feature type="transmembrane region" description="Helical" evidence="1">
    <location>
        <begin position="123"/>
        <end position="144"/>
    </location>
</feature>
<feature type="transmembrane region" description="Helical" evidence="1">
    <location>
        <begin position="29"/>
        <end position="48"/>
    </location>
</feature>
<dbReference type="EMBL" id="JBDFQZ010000013">
    <property type="protein sequence ID" value="KAK9667990.1"/>
    <property type="molecule type" value="Genomic_DNA"/>
</dbReference>
<keyword evidence="3" id="KW-1185">Reference proteome</keyword>
<evidence type="ECO:0000313" key="2">
    <source>
        <dbReference type="EMBL" id="KAK9667990.1"/>
    </source>
</evidence>
<organism evidence="2 3">
    <name type="scientific">Saponaria officinalis</name>
    <name type="common">Common soapwort</name>
    <name type="synonym">Lychnis saponaria</name>
    <dbReference type="NCBI Taxonomy" id="3572"/>
    <lineage>
        <taxon>Eukaryota</taxon>
        <taxon>Viridiplantae</taxon>
        <taxon>Streptophyta</taxon>
        <taxon>Embryophyta</taxon>
        <taxon>Tracheophyta</taxon>
        <taxon>Spermatophyta</taxon>
        <taxon>Magnoliopsida</taxon>
        <taxon>eudicotyledons</taxon>
        <taxon>Gunneridae</taxon>
        <taxon>Pentapetalae</taxon>
        <taxon>Caryophyllales</taxon>
        <taxon>Caryophyllaceae</taxon>
        <taxon>Caryophylleae</taxon>
        <taxon>Saponaria</taxon>
    </lineage>
</organism>
<reference evidence="2" key="1">
    <citation type="submission" date="2024-03" db="EMBL/GenBank/DDBJ databases">
        <title>WGS assembly of Saponaria officinalis var. Norfolk2.</title>
        <authorList>
            <person name="Jenkins J."/>
            <person name="Shu S."/>
            <person name="Grimwood J."/>
            <person name="Barry K."/>
            <person name="Goodstein D."/>
            <person name="Schmutz J."/>
            <person name="Leebens-Mack J."/>
            <person name="Osbourn A."/>
        </authorList>
    </citation>
    <scope>NUCLEOTIDE SEQUENCE [LARGE SCALE GENOMIC DNA]</scope>
    <source>
        <strain evidence="2">JIC</strain>
    </source>
</reference>
<dbReference type="PANTHER" id="PTHR34115:SF5">
    <property type="entry name" value="PROTEIN, PUTATIVE-RELATED"/>
    <property type="match status" value="1"/>
</dbReference>
<keyword evidence="1" id="KW-0812">Transmembrane</keyword>
<accession>A0AAW1GVD6</accession>
<protein>
    <submittedName>
        <fullName evidence="2">Uncharacterized protein</fullName>
    </submittedName>
</protein>
<evidence type="ECO:0000256" key="1">
    <source>
        <dbReference type="SAM" id="Phobius"/>
    </source>
</evidence>
<dbReference type="Proteomes" id="UP001443914">
    <property type="component" value="Unassembled WGS sequence"/>
</dbReference>
<evidence type="ECO:0000313" key="3">
    <source>
        <dbReference type="Proteomes" id="UP001443914"/>
    </source>
</evidence>
<comment type="caution">
    <text evidence="2">The sequence shown here is derived from an EMBL/GenBank/DDBJ whole genome shotgun (WGS) entry which is preliminary data.</text>
</comment>
<feature type="transmembrane region" description="Helical" evidence="1">
    <location>
        <begin position="60"/>
        <end position="77"/>
    </location>
</feature>
<sequence length="177" mass="20155">MQPTNLNVFFGSNYISHSQLSYSNHAHDYHFIFTFMSTIIINLLQLKYQGSQFRSPFETRPITISVALICFFLYCFFFHNPRFISRISFDHRGLSRVMTMLCGSLGLACLGSLLLPLSSQTTALHVLYGIAGMALVSCCAWLCWKRLQKRGNLLPVYTREIELRPSNQVQAVAEAES</sequence>
<keyword evidence="1" id="KW-0472">Membrane</keyword>
<proteinExistence type="predicted"/>